<keyword evidence="2" id="KW-0472">Membrane</keyword>
<reference evidence="3 4" key="1">
    <citation type="journal article" date="2015" name="Genome Biol. Evol.">
        <title>Comparative Genomics of a Bacterivorous Green Alga Reveals Evolutionary Causalities and Consequences of Phago-Mixotrophic Mode of Nutrition.</title>
        <authorList>
            <person name="Burns J.A."/>
            <person name="Paasch A."/>
            <person name="Narechania A."/>
            <person name="Kim E."/>
        </authorList>
    </citation>
    <scope>NUCLEOTIDE SEQUENCE [LARGE SCALE GENOMIC DNA]</scope>
    <source>
        <strain evidence="3 4">PLY_AMNH</strain>
    </source>
</reference>
<accession>A0AAE0FV59</accession>
<organism evidence="3 4">
    <name type="scientific">Cymbomonas tetramitiformis</name>
    <dbReference type="NCBI Taxonomy" id="36881"/>
    <lineage>
        <taxon>Eukaryota</taxon>
        <taxon>Viridiplantae</taxon>
        <taxon>Chlorophyta</taxon>
        <taxon>Pyramimonadophyceae</taxon>
        <taxon>Pyramimonadales</taxon>
        <taxon>Pyramimonadaceae</taxon>
        <taxon>Cymbomonas</taxon>
    </lineage>
</organism>
<evidence type="ECO:0000256" key="2">
    <source>
        <dbReference type="SAM" id="Phobius"/>
    </source>
</evidence>
<proteinExistence type="predicted"/>
<evidence type="ECO:0000313" key="3">
    <source>
        <dbReference type="EMBL" id="KAK3266484.1"/>
    </source>
</evidence>
<comment type="caution">
    <text evidence="3">The sequence shown here is derived from an EMBL/GenBank/DDBJ whole genome shotgun (WGS) entry which is preliminary data.</text>
</comment>
<evidence type="ECO:0000313" key="4">
    <source>
        <dbReference type="Proteomes" id="UP001190700"/>
    </source>
</evidence>
<sequence>MTDGNRAVALPSTEYLDVPMLWPTYFLKQGTSFQGFDGAMWTLVTLWAVTFAIGLYLQLHRIVGSPGPADEELTPLLPQHKKYAKYWQHYDTNQPPDIDDDGEQRLYQLGKMYLDAEKNRVKDKEDIAVLSVELHKLLNPEPPKKKGSKNKGKTPFKT</sequence>
<dbReference type="Proteomes" id="UP001190700">
    <property type="component" value="Unassembled WGS sequence"/>
</dbReference>
<name>A0AAE0FV59_9CHLO</name>
<keyword evidence="4" id="KW-1185">Reference proteome</keyword>
<protein>
    <submittedName>
        <fullName evidence="3">Uncharacterized protein</fullName>
    </submittedName>
</protein>
<dbReference type="AlphaFoldDB" id="A0AAE0FV59"/>
<gene>
    <name evidence="3" type="ORF">CYMTET_24892</name>
</gene>
<dbReference type="EMBL" id="LGRX02013031">
    <property type="protein sequence ID" value="KAK3266484.1"/>
    <property type="molecule type" value="Genomic_DNA"/>
</dbReference>
<keyword evidence="2" id="KW-0812">Transmembrane</keyword>
<feature type="transmembrane region" description="Helical" evidence="2">
    <location>
        <begin position="38"/>
        <end position="57"/>
    </location>
</feature>
<evidence type="ECO:0000256" key="1">
    <source>
        <dbReference type="SAM" id="MobiDB-lite"/>
    </source>
</evidence>
<keyword evidence="2" id="KW-1133">Transmembrane helix</keyword>
<feature type="compositionally biased region" description="Basic residues" evidence="1">
    <location>
        <begin position="145"/>
        <end position="158"/>
    </location>
</feature>
<feature type="region of interest" description="Disordered" evidence="1">
    <location>
        <begin position="139"/>
        <end position="158"/>
    </location>
</feature>